<dbReference type="OrthoDB" id="5484550at2"/>
<evidence type="ECO:0000313" key="1">
    <source>
        <dbReference type="EMBL" id="ACY13854.1"/>
    </source>
</evidence>
<name>D0LTF9_HALO1</name>
<gene>
    <name evidence="1" type="ordered locus">Hoch_1296</name>
</gene>
<dbReference type="AlphaFoldDB" id="D0LTF9"/>
<reference evidence="1 2" key="1">
    <citation type="journal article" date="2010" name="Stand. Genomic Sci.">
        <title>Complete genome sequence of Haliangium ochraceum type strain (SMP-2).</title>
        <authorList>
            <consortium name="US DOE Joint Genome Institute (JGI-PGF)"/>
            <person name="Ivanova N."/>
            <person name="Daum C."/>
            <person name="Lang E."/>
            <person name="Abt B."/>
            <person name="Kopitz M."/>
            <person name="Saunders E."/>
            <person name="Lapidus A."/>
            <person name="Lucas S."/>
            <person name="Glavina Del Rio T."/>
            <person name="Nolan M."/>
            <person name="Tice H."/>
            <person name="Copeland A."/>
            <person name="Cheng J.F."/>
            <person name="Chen F."/>
            <person name="Bruce D."/>
            <person name="Goodwin L."/>
            <person name="Pitluck S."/>
            <person name="Mavromatis K."/>
            <person name="Pati A."/>
            <person name="Mikhailova N."/>
            <person name="Chen A."/>
            <person name="Palaniappan K."/>
            <person name="Land M."/>
            <person name="Hauser L."/>
            <person name="Chang Y.J."/>
            <person name="Jeffries C.D."/>
            <person name="Detter J.C."/>
            <person name="Brettin T."/>
            <person name="Rohde M."/>
            <person name="Goker M."/>
            <person name="Bristow J."/>
            <person name="Markowitz V."/>
            <person name="Eisen J.A."/>
            <person name="Hugenholtz P."/>
            <person name="Kyrpides N.C."/>
            <person name="Klenk H.P."/>
        </authorList>
    </citation>
    <scope>NUCLEOTIDE SEQUENCE [LARGE SCALE GENOMIC DNA]</scope>
    <source>
        <strain evidence="2">DSM 14365 / CIP 107738 / JCM 11303 / AJ 13395 / SMP-2</strain>
    </source>
</reference>
<dbReference type="InterPro" id="IPR042099">
    <property type="entry name" value="ANL_N_sf"/>
</dbReference>
<dbReference type="Proteomes" id="UP000001880">
    <property type="component" value="Chromosome"/>
</dbReference>
<sequence>MPVMLPQIALSEFPIYHELYGDKLSGLELWRDYADLPVLEKQVITSGFPQNWTAPAVRDALQAGALEFAMTSGTTSDRMQVMRKKDWWQDEYRRTYRYNRQMAAFEVGGDRKALLTTAVCSNTACFMDLPTYEQRITHNTLYLNTNPDPNQWSKAEIERMVSELTRFEPIYIDADPVYLALFLRALEKFAIPMSFPLPQYITLSYELSTQFCRRFIREHWDIPIFDLYGATEIGYLYLEDENGVQQRTRDLSAVEYAPFDVERGLYYMLVTSLKNEYMPFVRYRIGDLVKLDVAPDQIVAGQIHDDIPVAYLCGRAKDVIESPSGRPVTQGELDRSLAQVGDSVLFYQVVVMQDNLLLFRYVTRTEAPLPPSEQEAIRACLIKLFEHVCDVGFVREVAIAPTISGKFSNLKRA</sequence>
<proteinExistence type="predicted"/>
<protein>
    <submittedName>
        <fullName evidence="1">Coenzyme F390 synthetase-like protein</fullName>
    </submittedName>
</protein>
<dbReference type="PANTHER" id="PTHR36932">
    <property type="entry name" value="CAPSULAR POLYSACCHARIDE BIOSYNTHESIS PROTEIN"/>
    <property type="match status" value="1"/>
</dbReference>
<dbReference type="HOGENOM" id="CLU_661878_0_0_7"/>
<dbReference type="STRING" id="502025.Hoch_1296"/>
<dbReference type="EMBL" id="CP001804">
    <property type="protein sequence ID" value="ACY13854.1"/>
    <property type="molecule type" value="Genomic_DNA"/>
</dbReference>
<organism evidence="1 2">
    <name type="scientific">Haliangium ochraceum (strain DSM 14365 / JCM 11303 / SMP-2)</name>
    <dbReference type="NCBI Taxonomy" id="502025"/>
    <lineage>
        <taxon>Bacteria</taxon>
        <taxon>Pseudomonadati</taxon>
        <taxon>Myxococcota</taxon>
        <taxon>Polyangia</taxon>
        <taxon>Haliangiales</taxon>
        <taxon>Kofleriaceae</taxon>
        <taxon>Haliangium</taxon>
    </lineage>
</organism>
<keyword evidence="2" id="KW-1185">Reference proteome</keyword>
<dbReference type="PANTHER" id="PTHR36932:SF1">
    <property type="entry name" value="CAPSULAR POLYSACCHARIDE BIOSYNTHESIS PROTEIN"/>
    <property type="match status" value="1"/>
</dbReference>
<dbReference type="eggNOG" id="COG1541">
    <property type="taxonomic scope" value="Bacteria"/>
</dbReference>
<dbReference type="InterPro" id="IPR053158">
    <property type="entry name" value="CapK_Type1_Caps_Biosynth"/>
</dbReference>
<dbReference type="KEGG" id="hoh:Hoch_1296"/>
<dbReference type="SUPFAM" id="SSF56801">
    <property type="entry name" value="Acetyl-CoA synthetase-like"/>
    <property type="match status" value="1"/>
</dbReference>
<accession>D0LTF9</accession>
<evidence type="ECO:0000313" key="2">
    <source>
        <dbReference type="Proteomes" id="UP000001880"/>
    </source>
</evidence>
<dbReference type="Gene3D" id="3.40.50.12780">
    <property type="entry name" value="N-terminal domain of ligase-like"/>
    <property type="match status" value="1"/>
</dbReference>